<evidence type="ECO:0000259" key="8">
    <source>
        <dbReference type="Pfam" id="PF13359"/>
    </source>
</evidence>
<evidence type="ECO:0000313" key="11">
    <source>
        <dbReference type="Proteomes" id="UP000015106"/>
    </source>
</evidence>
<keyword evidence="11" id="KW-1185">Reference proteome</keyword>
<dbReference type="PANTHER" id="PTHR22930">
    <property type="match status" value="1"/>
</dbReference>
<sequence>MDPSYCRRSKSEDEFALYVLPTLGEHSYSSRRPMHTSILTGARRVNEILNGHEDLCKRHFRMETDIFQALVQKLRENDRLIDGRDVSIEEQVAIFLYALSKNATNDTLADWFQHSGQTISYYFGKVLSAITELYSVYIRPSSLHPHPILSKEKFYPFFMDCISAIDGTHISLKLPADEQEPCRNRKQTLSQNVMVACDFDLKFVHVHAGWEGSASDARVLQDALNHGFQVPPGKFYLVDAGYANTPQFLAPYHGTRYHLQEQGRARQRPRNYKELFNLRHAQLRNHIERIIGILKMRFPILRVASHYSVTKQIDISVASCVLHNFIRLHDGDFSWPENTTVEIDQEQFVDVPSGDHNYHNDIHAFNYSREAGNQKRDYIAQQMWAQYVSRRSQNM</sequence>
<evidence type="ECO:0000256" key="6">
    <source>
        <dbReference type="ARBA" id="ARBA00022801"/>
    </source>
</evidence>
<comment type="cofactor">
    <cofactor evidence="1">
        <name>a divalent metal cation</name>
        <dbReference type="ChEBI" id="CHEBI:60240"/>
    </cofactor>
</comment>
<dbReference type="AlphaFoldDB" id="A0A8R7QLZ0"/>
<keyword evidence="5" id="KW-0479">Metal-binding</keyword>
<protein>
    <recommendedName>
        <fullName evidence="12">Nuclease HARBI1</fullName>
    </recommendedName>
</protein>
<accession>A0A8R7QLZ0</accession>
<dbReference type="EnsemblPlants" id="TuG1812G0500004536.01.T02">
    <property type="protein sequence ID" value="TuG1812G0500004536.01.T02"/>
    <property type="gene ID" value="TuG1812G0500004536.01"/>
</dbReference>
<dbReference type="GO" id="GO:0005634">
    <property type="term" value="C:nucleus"/>
    <property type="evidence" value="ECO:0007669"/>
    <property type="project" value="UniProtKB-SubCell"/>
</dbReference>
<dbReference type="InterPro" id="IPR027806">
    <property type="entry name" value="HARBI1_dom"/>
</dbReference>
<dbReference type="Gramene" id="TuG1812G0500004536.01.T01">
    <property type="protein sequence ID" value="TuG1812G0500004536.01.T01"/>
    <property type="gene ID" value="TuG1812G0500004536.01"/>
</dbReference>
<keyword evidence="7" id="KW-0539">Nucleus</keyword>
<feature type="domain" description="DUF8040" evidence="9">
    <location>
        <begin position="36"/>
        <end position="131"/>
    </location>
</feature>
<reference evidence="10" key="2">
    <citation type="submission" date="2018-03" db="EMBL/GenBank/DDBJ databases">
        <title>The Triticum urartu genome reveals the dynamic nature of wheat genome evolution.</title>
        <authorList>
            <person name="Ling H."/>
            <person name="Ma B."/>
            <person name="Shi X."/>
            <person name="Liu H."/>
            <person name="Dong L."/>
            <person name="Sun H."/>
            <person name="Cao Y."/>
            <person name="Gao Q."/>
            <person name="Zheng S."/>
            <person name="Li Y."/>
            <person name="Yu Y."/>
            <person name="Du H."/>
            <person name="Qi M."/>
            <person name="Li Y."/>
            <person name="Yu H."/>
            <person name="Cui Y."/>
            <person name="Wang N."/>
            <person name="Chen C."/>
            <person name="Wu H."/>
            <person name="Zhao Y."/>
            <person name="Zhang J."/>
            <person name="Li Y."/>
            <person name="Zhou W."/>
            <person name="Zhang B."/>
            <person name="Hu W."/>
            <person name="Eijk M."/>
            <person name="Tang J."/>
            <person name="Witsenboer H."/>
            <person name="Zhao S."/>
            <person name="Li Z."/>
            <person name="Zhang A."/>
            <person name="Wang D."/>
            <person name="Liang C."/>
        </authorList>
    </citation>
    <scope>NUCLEOTIDE SEQUENCE [LARGE SCALE GENOMIC DNA]</scope>
    <source>
        <strain evidence="10">cv. G1812</strain>
    </source>
</reference>
<feature type="domain" description="DDE Tnp4" evidence="8">
    <location>
        <begin position="165"/>
        <end position="324"/>
    </location>
</feature>
<comment type="similarity">
    <text evidence="3">Belongs to the HARBI1 family.</text>
</comment>
<dbReference type="PANTHER" id="PTHR22930:SF271">
    <property type="entry name" value="OS03G0643050 PROTEIN"/>
    <property type="match status" value="1"/>
</dbReference>
<evidence type="ECO:0000256" key="3">
    <source>
        <dbReference type="ARBA" id="ARBA00006958"/>
    </source>
</evidence>
<comment type="subcellular location">
    <subcellularLocation>
        <location evidence="2">Nucleus</location>
    </subcellularLocation>
</comment>
<evidence type="ECO:0000256" key="2">
    <source>
        <dbReference type="ARBA" id="ARBA00004123"/>
    </source>
</evidence>
<dbReference type="Pfam" id="PF13359">
    <property type="entry name" value="DDE_Tnp_4"/>
    <property type="match status" value="1"/>
</dbReference>
<dbReference type="Gramene" id="TuG1812G0500004536.01.T02">
    <property type="protein sequence ID" value="TuG1812G0500004536.01.T02"/>
    <property type="gene ID" value="TuG1812G0500004536.01"/>
</dbReference>
<evidence type="ECO:0000259" key="9">
    <source>
        <dbReference type="Pfam" id="PF26138"/>
    </source>
</evidence>
<evidence type="ECO:0000256" key="5">
    <source>
        <dbReference type="ARBA" id="ARBA00022723"/>
    </source>
</evidence>
<proteinExistence type="inferred from homology"/>
<dbReference type="InterPro" id="IPR058353">
    <property type="entry name" value="DUF8040"/>
</dbReference>
<organism evidence="10 11">
    <name type="scientific">Triticum urartu</name>
    <name type="common">Red wild einkorn</name>
    <name type="synonym">Crithodium urartu</name>
    <dbReference type="NCBI Taxonomy" id="4572"/>
    <lineage>
        <taxon>Eukaryota</taxon>
        <taxon>Viridiplantae</taxon>
        <taxon>Streptophyta</taxon>
        <taxon>Embryophyta</taxon>
        <taxon>Tracheophyta</taxon>
        <taxon>Spermatophyta</taxon>
        <taxon>Magnoliopsida</taxon>
        <taxon>Liliopsida</taxon>
        <taxon>Poales</taxon>
        <taxon>Poaceae</taxon>
        <taxon>BOP clade</taxon>
        <taxon>Pooideae</taxon>
        <taxon>Triticodae</taxon>
        <taxon>Triticeae</taxon>
        <taxon>Triticinae</taxon>
        <taxon>Triticum</taxon>
    </lineage>
</organism>
<reference evidence="11" key="1">
    <citation type="journal article" date="2013" name="Nature">
        <title>Draft genome of the wheat A-genome progenitor Triticum urartu.</title>
        <authorList>
            <person name="Ling H.Q."/>
            <person name="Zhao S."/>
            <person name="Liu D."/>
            <person name="Wang J."/>
            <person name="Sun H."/>
            <person name="Zhang C."/>
            <person name="Fan H."/>
            <person name="Li D."/>
            <person name="Dong L."/>
            <person name="Tao Y."/>
            <person name="Gao C."/>
            <person name="Wu H."/>
            <person name="Li Y."/>
            <person name="Cui Y."/>
            <person name="Guo X."/>
            <person name="Zheng S."/>
            <person name="Wang B."/>
            <person name="Yu K."/>
            <person name="Liang Q."/>
            <person name="Yang W."/>
            <person name="Lou X."/>
            <person name="Chen J."/>
            <person name="Feng M."/>
            <person name="Jian J."/>
            <person name="Zhang X."/>
            <person name="Luo G."/>
            <person name="Jiang Y."/>
            <person name="Liu J."/>
            <person name="Wang Z."/>
            <person name="Sha Y."/>
            <person name="Zhang B."/>
            <person name="Wu H."/>
            <person name="Tang D."/>
            <person name="Shen Q."/>
            <person name="Xue P."/>
            <person name="Zou S."/>
            <person name="Wang X."/>
            <person name="Liu X."/>
            <person name="Wang F."/>
            <person name="Yang Y."/>
            <person name="An X."/>
            <person name="Dong Z."/>
            <person name="Zhang K."/>
            <person name="Zhang X."/>
            <person name="Luo M.C."/>
            <person name="Dvorak J."/>
            <person name="Tong Y."/>
            <person name="Wang J."/>
            <person name="Yang H."/>
            <person name="Li Z."/>
            <person name="Wang D."/>
            <person name="Zhang A."/>
            <person name="Wang J."/>
        </authorList>
    </citation>
    <scope>NUCLEOTIDE SEQUENCE</scope>
    <source>
        <strain evidence="11">cv. G1812</strain>
    </source>
</reference>
<evidence type="ECO:0000313" key="10">
    <source>
        <dbReference type="EnsemblPlants" id="TuG1812G0500004536.01.T02"/>
    </source>
</evidence>
<dbReference type="Proteomes" id="UP000015106">
    <property type="component" value="Chromosome 5"/>
</dbReference>
<keyword evidence="6" id="KW-0378">Hydrolase</keyword>
<dbReference type="Pfam" id="PF26138">
    <property type="entry name" value="DUF8040"/>
    <property type="match status" value="1"/>
</dbReference>
<evidence type="ECO:0008006" key="12">
    <source>
        <dbReference type="Google" id="ProtNLM"/>
    </source>
</evidence>
<name>A0A8R7QLZ0_TRIUA</name>
<reference evidence="10" key="3">
    <citation type="submission" date="2022-06" db="UniProtKB">
        <authorList>
            <consortium name="EnsemblPlants"/>
        </authorList>
    </citation>
    <scope>IDENTIFICATION</scope>
</reference>
<keyword evidence="4" id="KW-0540">Nuclease</keyword>
<evidence type="ECO:0000256" key="4">
    <source>
        <dbReference type="ARBA" id="ARBA00022722"/>
    </source>
</evidence>
<dbReference type="EnsemblPlants" id="TuG1812G0500004536.01.T01">
    <property type="protein sequence ID" value="TuG1812G0500004536.01.T01"/>
    <property type="gene ID" value="TuG1812G0500004536.01"/>
</dbReference>
<dbReference type="GO" id="GO:0004518">
    <property type="term" value="F:nuclease activity"/>
    <property type="evidence" value="ECO:0007669"/>
    <property type="project" value="UniProtKB-KW"/>
</dbReference>
<dbReference type="InterPro" id="IPR045249">
    <property type="entry name" value="HARBI1-like"/>
</dbReference>
<evidence type="ECO:0000256" key="1">
    <source>
        <dbReference type="ARBA" id="ARBA00001968"/>
    </source>
</evidence>
<evidence type="ECO:0000256" key="7">
    <source>
        <dbReference type="ARBA" id="ARBA00023242"/>
    </source>
</evidence>
<dbReference type="GO" id="GO:0016787">
    <property type="term" value="F:hydrolase activity"/>
    <property type="evidence" value="ECO:0007669"/>
    <property type="project" value="UniProtKB-KW"/>
</dbReference>
<dbReference type="GO" id="GO:0046872">
    <property type="term" value="F:metal ion binding"/>
    <property type="evidence" value="ECO:0007669"/>
    <property type="project" value="UniProtKB-KW"/>
</dbReference>